<dbReference type="SUPFAM" id="SSF47781">
    <property type="entry name" value="RuvA domain 2-like"/>
    <property type="match status" value="1"/>
</dbReference>
<accession>K1PJA9</accession>
<gene>
    <name evidence="1" type="ORF">CGI_10010119</name>
</gene>
<dbReference type="EMBL" id="JH817811">
    <property type="protein sequence ID" value="EKC18999.1"/>
    <property type="molecule type" value="Genomic_DNA"/>
</dbReference>
<sequence>MAANTINLWHASEADLKSLDGIGQARANSILQLRERKKDFNFYDVAGSMEQSGYCVYKETQGGFFGESTFAVDKQYTVHHRA</sequence>
<organism evidence="1">
    <name type="scientific">Magallana gigas</name>
    <name type="common">Pacific oyster</name>
    <name type="synonym">Crassostrea gigas</name>
    <dbReference type="NCBI Taxonomy" id="29159"/>
    <lineage>
        <taxon>Eukaryota</taxon>
        <taxon>Metazoa</taxon>
        <taxon>Spiralia</taxon>
        <taxon>Lophotrochozoa</taxon>
        <taxon>Mollusca</taxon>
        <taxon>Bivalvia</taxon>
        <taxon>Autobranchia</taxon>
        <taxon>Pteriomorphia</taxon>
        <taxon>Ostreida</taxon>
        <taxon>Ostreoidea</taxon>
        <taxon>Ostreidae</taxon>
        <taxon>Magallana</taxon>
    </lineage>
</organism>
<evidence type="ECO:0000313" key="1">
    <source>
        <dbReference type="EMBL" id="EKC18999.1"/>
    </source>
</evidence>
<dbReference type="HOGENOM" id="CLU_2560521_0_0_1"/>
<dbReference type="InParanoid" id="K1PJA9"/>
<dbReference type="InterPro" id="IPR010994">
    <property type="entry name" value="RuvA_2-like"/>
</dbReference>
<dbReference type="Gene3D" id="1.10.150.280">
    <property type="entry name" value="AF1531-like domain"/>
    <property type="match status" value="1"/>
</dbReference>
<proteinExistence type="predicted"/>
<reference evidence="1" key="1">
    <citation type="journal article" date="2012" name="Nature">
        <title>The oyster genome reveals stress adaptation and complexity of shell formation.</title>
        <authorList>
            <person name="Zhang G."/>
            <person name="Fang X."/>
            <person name="Guo X."/>
            <person name="Li L."/>
            <person name="Luo R."/>
            <person name="Xu F."/>
            <person name="Yang P."/>
            <person name="Zhang L."/>
            <person name="Wang X."/>
            <person name="Qi H."/>
            <person name="Xiong Z."/>
            <person name="Que H."/>
            <person name="Xie Y."/>
            <person name="Holland P.W."/>
            <person name="Paps J."/>
            <person name="Zhu Y."/>
            <person name="Wu F."/>
            <person name="Chen Y."/>
            <person name="Wang J."/>
            <person name="Peng C."/>
            <person name="Meng J."/>
            <person name="Yang L."/>
            <person name="Liu J."/>
            <person name="Wen B."/>
            <person name="Zhang N."/>
            <person name="Huang Z."/>
            <person name="Zhu Q."/>
            <person name="Feng Y."/>
            <person name="Mount A."/>
            <person name="Hedgecock D."/>
            <person name="Xu Z."/>
            <person name="Liu Y."/>
            <person name="Domazet-Loso T."/>
            <person name="Du Y."/>
            <person name="Sun X."/>
            <person name="Zhang S."/>
            <person name="Liu B."/>
            <person name="Cheng P."/>
            <person name="Jiang X."/>
            <person name="Li J."/>
            <person name="Fan D."/>
            <person name="Wang W."/>
            <person name="Fu W."/>
            <person name="Wang T."/>
            <person name="Wang B."/>
            <person name="Zhang J."/>
            <person name="Peng Z."/>
            <person name="Li Y."/>
            <person name="Li N."/>
            <person name="Wang J."/>
            <person name="Chen M."/>
            <person name="He Y."/>
            <person name="Tan F."/>
            <person name="Song X."/>
            <person name="Zheng Q."/>
            <person name="Huang R."/>
            <person name="Yang H."/>
            <person name="Du X."/>
            <person name="Chen L."/>
            <person name="Yang M."/>
            <person name="Gaffney P.M."/>
            <person name="Wang S."/>
            <person name="Luo L."/>
            <person name="She Z."/>
            <person name="Ming Y."/>
            <person name="Huang W."/>
            <person name="Zhang S."/>
            <person name="Huang B."/>
            <person name="Zhang Y."/>
            <person name="Qu T."/>
            <person name="Ni P."/>
            <person name="Miao G."/>
            <person name="Wang J."/>
            <person name="Wang Q."/>
            <person name="Steinberg C.E."/>
            <person name="Wang H."/>
            <person name="Li N."/>
            <person name="Qian L."/>
            <person name="Zhang G."/>
            <person name="Li Y."/>
            <person name="Yang H."/>
            <person name="Liu X."/>
            <person name="Wang J."/>
            <person name="Yin Y."/>
            <person name="Wang J."/>
        </authorList>
    </citation>
    <scope>NUCLEOTIDE SEQUENCE [LARGE SCALE GENOMIC DNA]</scope>
    <source>
        <strain evidence="1">05x7-T-G4-1.051#20</strain>
    </source>
</reference>
<protein>
    <submittedName>
        <fullName evidence="1">Uncharacterized protein</fullName>
    </submittedName>
</protein>
<name>K1PJA9_MAGGI</name>
<dbReference type="AlphaFoldDB" id="K1PJA9"/>